<evidence type="ECO:0000313" key="3">
    <source>
        <dbReference type="Proteomes" id="UP000789901"/>
    </source>
</evidence>
<dbReference type="Proteomes" id="UP000789901">
    <property type="component" value="Unassembled WGS sequence"/>
</dbReference>
<dbReference type="Pfam" id="PF03101">
    <property type="entry name" value="FAR1"/>
    <property type="match status" value="1"/>
</dbReference>
<dbReference type="PANTHER" id="PTHR47718:SF3">
    <property type="entry name" value="PROTEIN FAR1-RELATED SEQUENCE 5-LIKE"/>
    <property type="match status" value="1"/>
</dbReference>
<dbReference type="EMBL" id="CAJVQB010013760">
    <property type="protein sequence ID" value="CAG8764316.1"/>
    <property type="molecule type" value="Genomic_DNA"/>
</dbReference>
<evidence type="ECO:0000313" key="2">
    <source>
        <dbReference type="EMBL" id="CAG8764316.1"/>
    </source>
</evidence>
<keyword evidence="3" id="KW-1185">Reference proteome</keyword>
<sequence>MSKHLERDSEINDQIMSDKFFNDISSSESEIEIDSGITTCEYVTASLCSGKRFPTWEACERFLNDWAKEQGFRIVKDRVQCEGDIIRRRTFLCEHSRLYDSNSNKDTKTKKTQCPFLVNTSCPKVNNSENSIVVNKIVYEHNHPLNRELIVFEDAKKFTDSMLEDVKFMTMYCKFGATVQKKFLKGKYPIHPIYSKDLYRVIQQFRPTAKSLSNDAAQISNWLDQQKKKDPCWIIARGWDDDNTLTHLLWMKPEQALLADESLESHTWMFQQI</sequence>
<name>A0ABN7VEY2_GIGMA</name>
<comment type="caution">
    <text evidence="2">The sequence shown here is derived from an EMBL/GenBank/DDBJ whole genome shotgun (WGS) entry which is preliminary data.</text>
</comment>
<gene>
    <name evidence="2" type="ORF">GMARGA_LOCUS17841</name>
</gene>
<dbReference type="PANTHER" id="PTHR47718">
    <property type="entry name" value="OS01G0519700 PROTEIN"/>
    <property type="match status" value="1"/>
</dbReference>
<dbReference type="InterPro" id="IPR004330">
    <property type="entry name" value="FAR1_DNA_bnd_dom"/>
</dbReference>
<feature type="non-terminal residue" evidence="2">
    <location>
        <position position="273"/>
    </location>
</feature>
<proteinExistence type="predicted"/>
<organism evidence="2 3">
    <name type="scientific">Gigaspora margarita</name>
    <dbReference type="NCBI Taxonomy" id="4874"/>
    <lineage>
        <taxon>Eukaryota</taxon>
        <taxon>Fungi</taxon>
        <taxon>Fungi incertae sedis</taxon>
        <taxon>Mucoromycota</taxon>
        <taxon>Glomeromycotina</taxon>
        <taxon>Glomeromycetes</taxon>
        <taxon>Diversisporales</taxon>
        <taxon>Gigasporaceae</taxon>
        <taxon>Gigaspora</taxon>
    </lineage>
</organism>
<protein>
    <submittedName>
        <fullName evidence="2">23057_t:CDS:1</fullName>
    </submittedName>
</protein>
<accession>A0ABN7VEY2</accession>
<feature type="domain" description="FAR1" evidence="1">
    <location>
        <begin position="62"/>
        <end position="146"/>
    </location>
</feature>
<evidence type="ECO:0000259" key="1">
    <source>
        <dbReference type="Pfam" id="PF03101"/>
    </source>
</evidence>
<reference evidence="2 3" key="1">
    <citation type="submission" date="2021-06" db="EMBL/GenBank/DDBJ databases">
        <authorList>
            <person name="Kallberg Y."/>
            <person name="Tangrot J."/>
            <person name="Rosling A."/>
        </authorList>
    </citation>
    <scope>NUCLEOTIDE SEQUENCE [LARGE SCALE GENOMIC DNA]</scope>
    <source>
        <strain evidence="2 3">120-4 pot B 10/14</strain>
    </source>
</reference>